<keyword evidence="1" id="KW-0678">Repressor</keyword>
<feature type="domain" description="HTH tetR-type" evidence="4">
    <location>
        <begin position="10"/>
        <end position="70"/>
    </location>
</feature>
<reference evidence="5" key="1">
    <citation type="submission" date="2020-09" db="EMBL/GenBank/DDBJ databases">
        <title>Bacillus faecalis sp. nov., a moderately halophilic bacterium isolated from cow faeces.</title>
        <authorList>
            <person name="Jiang L."/>
            <person name="Lee J."/>
        </authorList>
    </citation>
    <scope>NUCLEOTIDE SEQUENCE</scope>
    <source>
        <strain evidence="5">AGMB 02131</strain>
    </source>
</reference>
<evidence type="ECO:0000256" key="1">
    <source>
        <dbReference type="ARBA" id="ARBA00022491"/>
    </source>
</evidence>
<accession>A0A927CZ49</accession>
<dbReference type="InterPro" id="IPR009057">
    <property type="entry name" value="Homeodomain-like_sf"/>
</dbReference>
<keyword evidence="6" id="KW-1185">Reference proteome</keyword>
<name>A0A927CZ49_9BACI</name>
<dbReference type="InterPro" id="IPR050624">
    <property type="entry name" value="HTH-type_Tx_Regulator"/>
</dbReference>
<dbReference type="Gene3D" id="1.10.357.10">
    <property type="entry name" value="Tetracycline Repressor, domain 2"/>
    <property type="match status" value="1"/>
</dbReference>
<dbReference type="InterPro" id="IPR001647">
    <property type="entry name" value="HTH_TetR"/>
</dbReference>
<dbReference type="GO" id="GO:0003677">
    <property type="term" value="F:DNA binding"/>
    <property type="evidence" value="ECO:0007669"/>
    <property type="project" value="UniProtKB-UniRule"/>
</dbReference>
<sequence length="181" mass="21349">MKKERNSANAFAKDCIATAFFKLMKEKEYEDITITDIAKKAGVSRVTYYRNYNSKEDIITQYMDELGYQFEEQTKHLNIIKDTRTFIVSFFQHWLKHEEFLLSLLQANRTNIMLEHINKSIKKNTTTAMQKYEACHYLGSIHNILFEWIKGGKKESPEEMADIICMLYQSPLTPSLIEKRL</sequence>
<dbReference type="Pfam" id="PF14278">
    <property type="entry name" value="TetR_C_8"/>
    <property type="match status" value="1"/>
</dbReference>
<organism evidence="5 6">
    <name type="scientific">Peribacillus faecalis</name>
    <dbReference type="NCBI Taxonomy" id="2772559"/>
    <lineage>
        <taxon>Bacteria</taxon>
        <taxon>Bacillati</taxon>
        <taxon>Bacillota</taxon>
        <taxon>Bacilli</taxon>
        <taxon>Bacillales</taxon>
        <taxon>Bacillaceae</taxon>
        <taxon>Peribacillus</taxon>
    </lineage>
</organism>
<protein>
    <submittedName>
        <fullName evidence="5">TetR/AcrR family transcriptional regulator</fullName>
    </submittedName>
</protein>
<dbReference type="PROSITE" id="PS50977">
    <property type="entry name" value="HTH_TETR_2"/>
    <property type="match status" value="1"/>
</dbReference>
<dbReference type="EMBL" id="JACXSI010000012">
    <property type="protein sequence ID" value="MBD3107999.1"/>
    <property type="molecule type" value="Genomic_DNA"/>
</dbReference>
<dbReference type="SUPFAM" id="SSF46689">
    <property type="entry name" value="Homeodomain-like"/>
    <property type="match status" value="1"/>
</dbReference>
<dbReference type="PRINTS" id="PR00455">
    <property type="entry name" value="HTHTETR"/>
</dbReference>
<feature type="DNA-binding region" description="H-T-H motif" evidence="3">
    <location>
        <begin position="33"/>
        <end position="52"/>
    </location>
</feature>
<dbReference type="Pfam" id="PF00440">
    <property type="entry name" value="TetR_N"/>
    <property type="match status" value="1"/>
</dbReference>
<evidence type="ECO:0000259" key="4">
    <source>
        <dbReference type="PROSITE" id="PS50977"/>
    </source>
</evidence>
<comment type="caution">
    <text evidence="5">The sequence shown here is derived from an EMBL/GenBank/DDBJ whole genome shotgun (WGS) entry which is preliminary data.</text>
</comment>
<keyword evidence="2 3" id="KW-0238">DNA-binding</keyword>
<dbReference type="Proteomes" id="UP000602076">
    <property type="component" value="Unassembled WGS sequence"/>
</dbReference>
<dbReference type="RefSeq" id="WP_190997539.1">
    <property type="nucleotide sequence ID" value="NZ_JACXSI010000012.1"/>
</dbReference>
<proteinExistence type="predicted"/>
<dbReference type="PANTHER" id="PTHR43479">
    <property type="entry name" value="ACREF/ENVCD OPERON REPRESSOR-RELATED"/>
    <property type="match status" value="1"/>
</dbReference>
<dbReference type="AlphaFoldDB" id="A0A927CZ49"/>
<evidence type="ECO:0000313" key="6">
    <source>
        <dbReference type="Proteomes" id="UP000602076"/>
    </source>
</evidence>
<gene>
    <name evidence="5" type="ORF">IEO70_06435</name>
</gene>
<dbReference type="InterPro" id="IPR039532">
    <property type="entry name" value="TetR_C_Firmicutes"/>
</dbReference>
<evidence type="ECO:0000256" key="2">
    <source>
        <dbReference type="ARBA" id="ARBA00023125"/>
    </source>
</evidence>
<evidence type="ECO:0000256" key="3">
    <source>
        <dbReference type="PROSITE-ProRule" id="PRU00335"/>
    </source>
</evidence>
<evidence type="ECO:0000313" key="5">
    <source>
        <dbReference type="EMBL" id="MBD3107999.1"/>
    </source>
</evidence>
<dbReference type="PANTHER" id="PTHR43479:SF11">
    <property type="entry name" value="ACREF_ENVCD OPERON REPRESSOR-RELATED"/>
    <property type="match status" value="1"/>
</dbReference>